<dbReference type="PROSITE" id="PS50878">
    <property type="entry name" value="RT_POL"/>
    <property type="match status" value="1"/>
</dbReference>
<dbReference type="SUPFAM" id="SSF56672">
    <property type="entry name" value="DNA/RNA polymerases"/>
    <property type="match status" value="1"/>
</dbReference>
<evidence type="ECO:0000313" key="2">
    <source>
        <dbReference type="EMBL" id="KAK2654716.1"/>
    </source>
</evidence>
<dbReference type="EMBL" id="JANJYI010000004">
    <property type="protein sequence ID" value="KAK2654716.1"/>
    <property type="molecule type" value="Genomic_DNA"/>
</dbReference>
<dbReference type="InterPro" id="IPR043502">
    <property type="entry name" value="DNA/RNA_pol_sf"/>
</dbReference>
<keyword evidence="3" id="KW-1185">Reference proteome</keyword>
<accession>A0AAE0CKR0</accession>
<comment type="caution">
    <text evidence="2">The sequence shown here is derived from an EMBL/GenBank/DDBJ whole genome shotgun (WGS) entry which is preliminary data.</text>
</comment>
<dbReference type="InterPro" id="IPR000477">
    <property type="entry name" value="RT_dom"/>
</dbReference>
<dbReference type="Pfam" id="PF00078">
    <property type="entry name" value="RVT_1"/>
    <property type="match status" value="1"/>
</dbReference>
<organism evidence="2 3">
    <name type="scientific">Dipteronia dyeriana</name>
    <dbReference type="NCBI Taxonomy" id="168575"/>
    <lineage>
        <taxon>Eukaryota</taxon>
        <taxon>Viridiplantae</taxon>
        <taxon>Streptophyta</taxon>
        <taxon>Embryophyta</taxon>
        <taxon>Tracheophyta</taxon>
        <taxon>Spermatophyta</taxon>
        <taxon>Magnoliopsida</taxon>
        <taxon>eudicotyledons</taxon>
        <taxon>Gunneridae</taxon>
        <taxon>Pentapetalae</taxon>
        <taxon>rosids</taxon>
        <taxon>malvids</taxon>
        <taxon>Sapindales</taxon>
        <taxon>Sapindaceae</taxon>
        <taxon>Hippocastanoideae</taxon>
        <taxon>Acereae</taxon>
        <taxon>Dipteronia</taxon>
    </lineage>
</organism>
<dbReference type="AlphaFoldDB" id="A0AAE0CKR0"/>
<reference evidence="2" key="1">
    <citation type="journal article" date="2023" name="Plant J.">
        <title>Genome sequences and population genomics provide insights into the demographic history, inbreeding, and mutation load of two 'living fossil' tree species of Dipteronia.</title>
        <authorList>
            <person name="Feng Y."/>
            <person name="Comes H.P."/>
            <person name="Chen J."/>
            <person name="Zhu S."/>
            <person name="Lu R."/>
            <person name="Zhang X."/>
            <person name="Li P."/>
            <person name="Qiu J."/>
            <person name="Olsen K.M."/>
            <person name="Qiu Y."/>
        </authorList>
    </citation>
    <scope>NUCLEOTIDE SEQUENCE</scope>
    <source>
        <strain evidence="2">KIB01</strain>
    </source>
</reference>
<evidence type="ECO:0000313" key="3">
    <source>
        <dbReference type="Proteomes" id="UP001280121"/>
    </source>
</evidence>
<protein>
    <recommendedName>
        <fullName evidence="1">Reverse transcriptase domain-containing protein</fullName>
    </recommendedName>
</protein>
<name>A0AAE0CKR0_9ROSI</name>
<proteinExistence type="predicted"/>
<sequence>MLKVKAVKHQFKSYLKNRKVKGNKIKSLEKGLSEIEKKAVVQGWVEVLRKEHSDCLVKLWKQIRLEEQKWKQASRIIWLKDEDKNSKYFIFVILLEERQILLMINYFRVGSVIKDLNCTFIAIILKVIHSWKRDRKGGILVKLDFEKAYDNVDHDFLIEVLAKMGFGVRWQEWIRCCIASPYMSDLVNGCPTKQFLVGRGLRQGDPLSPFLFNIFVEVLSRMFFKAKELGASRMVDSRLVPIPIIRRIGAN</sequence>
<feature type="domain" description="Reverse transcriptase" evidence="1">
    <location>
        <begin position="29"/>
        <end position="251"/>
    </location>
</feature>
<evidence type="ECO:0000259" key="1">
    <source>
        <dbReference type="PROSITE" id="PS50878"/>
    </source>
</evidence>
<gene>
    <name evidence="2" type="ORF">Ddye_014572</name>
</gene>
<dbReference type="Proteomes" id="UP001280121">
    <property type="component" value="Unassembled WGS sequence"/>
</dbReference>
<dbReference type="PANTHER" id="PTHR19446">
    <property type="entry name" value="REVERSE TRANSCRIPTASES"/>
    <property type="match status" value="1"/>
</dbReference>